<evidence type="ECO:0000313" key="2">
    <source>
        <dbReference type="Proteomes" id="UP000245059"/>
    </source>
</evidence>
<dbReference type="RefSeq" id="WP_109217806.1">
    <property type="nucleotide sequence ID" value="NZ_QEWW01000001.1"/>
</dbReference>
<protein>
    <recommendedName>
        <fullName evidence="3">NAD-dependent epimerase/dehydratase domain-containing protein</fullName>
    </recommendedName>
</protein>
<dbReference type="SUPFAM" id="SSF51735">
    <property type="entry name" value="NAD(P)-binding Rossmann-fold domains"/>
    <property type="match status" value="1"/>
</dbReference>
<evidence type="ECO:0008006" key="3">
    <source>
        <dbReference type="Google" id="ProtNLM"/>
    </source>
</evidence>
<dbReference type="EMBL" id="QEWW01000001">
    <property type="protein sequence ID" value="PWD87951.1"/>
    <property type="molecule type" value="Genomic_DNA"/>
</dbReference>
<gene>
    <name evidence="1" type="ORF">DC077_01335</name>
</gene>
<evidence type="ECO:0000313" key="1">
    <source>
        <dbReference type="EMBL" id="PWD87951.1"/>
    </source>
</evidence>
<comment type="caution">
    <text evidence="1">The sequence shown here is derived from an EMBL/GenBank/DDBJ whole genome shotgun (WGS) entry which is preliminary data.</text>
</comment>
<dbReference type="Proteomes" id="UP000245059">
    <property type="component" value="Unassembled WGS sequence"/>
</dbReference>
<sequence length="346" mass="38850">MNNRLNNQQILIIGAGWAGLPLAQLLTFHGADVIATKREIPSQLEREIKAATSTYSGSLQLKSLSEREVFQEETQSQMESYFQDRTIIITIPPSPFIGNKKEKWENKKPIDQEASHQTPAPTYGEMIGRIVELAEIYQARELLFLSSTSLYGATSGLIHEEIPPLPQTQNAKAILTAEIVIRSSKIPSTILRLGGLIGNGRHPIFSLAGREEIKSPYDAINLLHIEDLLSAIATLIAQQERKNNKNPKEIEIIDRIYNLVTPLHLERKSYYQAMAKKLDLPLPQFETPKPLLKRIIDGGKITHETDFIYHQLDLINAPLTPLTPLTSLTSLTPKHIESIKIFSIDQ</sequence>
<dbReference type="AlphaFoldDB" id="A0A2U2ATA3"/>
<name>A0A2U2ATA3_9GAMM</name>
<accession>A0A2U2ATA3</accession>
<organism evidence="1 2">
    <name type="scientific">Ignatzschineria cameli</name>
    <dbReference type="NCBI Taxonomy" id="2182793"/>
    <lineage>
        <taxon>Bacteria</taxon>
        <taxon>Pseudomonadati</taxon>
        <taxon>Pseudomonadota</taxon>
        <taxon>Gammaproteobacteria</taxon>
        <taxon>Cardiobacteriales</taxon>
        <taxon>Ignatzschineriaceae</taxon>
        <taxon>Ignatzschineria</taxon>
    </lineage>
</organism>
<dbReference type="Gene3D" id="3.40.50.720">
    <property type="entry name" value="NAD(P)-binding Rossmann-like Domain"/>
    <property type="match status" value="1"/>
</dbReference>
<reference evidence="2" key="1">
    <citation type="submission" date="2018-05" db="EMBL/GenBank/DDBJ databases">
        <title>Ignatzschineria dubaiensis sp. nov., isolated from necrotic foot tissues of dromedaries (Camelus dromedarius) and associated maggots in Dubai, United Arab Emirates.</title>
        <authorList>
            <person name="Tsang C.C."/>
            <person name="Tang J.Y.M."/>
            <person name="Fong J.Y.H."/>
            <person name="Kinne J."/>
            <person name="Lee H.H."/>
            <person name="Joseph M."/>
            <person name="Jose S."/>
            <person name="Schuster R.K."/>
            <person name="Tang Y."/>
            <person name="Sivakumar S."/>
            <person name="Chen J.H.K."/>
            <person name="Teng J.L.L."/>
            <person name="Lau S.K.P."/>
            <person name="Wernery U."/>
            <person name="Woo P.C.Y."/>
        </authorList>
    </citation>
    <scope>NUCLEOTIDE SEQUENCE [LARGE SCALE GENOMIC DNA]</scope>
    <source>
        <strain evidence="2">UAE-HKU57</strain>
    </source>
</reference>
<dbReference type="InterPro" id="IPR036291">
    <property type="entry name" value="NAD(P)-bd_dom_sf"/>
</dbReference>
<proteinExistence type="predicted"/>